<dbReference type="InterPro" id="IPR000073">
    <property type="entry name" value="AB_hydrolase_1"/>
</dbReference>
<feature type="transmembrane region" description="Helical" evidence="1">
    <location>
        <begin position="137"/>
        <end position="158"/>
    </location>
</feature>
<keyword evidence="3" id="KW-0378">Hydrolase</keyword>
<dbReference type="InterPro" id="IPR050266">
    <property type="entry name" value="AB_hydrolase_sf"/>
</dbReference>
<dbReference type="EMBL" id="JACYXZ010000003">
    <property type="protein sequence ID" value="MBD8870605.1"/>
    <property type="molecule type" value="Genomic_DNA"/>
</dbReference>
<feature type="domain" description="AB hydrolase-1" evidence="2">
    <location>
        <begin position="191"/>
        <end position="294"/>
    </location>
</feature>
<proteinExistence type="predicted"/>
<feature type="transmembrane region" description="Helical" evidence="1">
    <location>
        <begin position="108"/>
        <end position="125"/>
    </location>
</feature>
<evidence type="ECO:0000259" key="2">
    <source>
        <dbReference type="Pfam" id="PF00561"/>
    </source>
</evidence>
<dbReference type="InterPro" id="IPR029058">
    <property type="entry name" value="AB_hydrolase_fold"/>
</dbReference>
<gene>
    <name evidence="3" type="ORF">IE331_13295</name>
</gene>
<comment type="caution">
    <text evidence="3">The sequence shown here is derived from an EMBL/GenBank/DDBJ whole genome shotgun (WGS) entry which is preliminary data.</text>
</comment>
<dbReference type="PANTHER" id="PTHR43798:SF33">
    <property type="entry name" value="HYDROLASE, PUTATIVE (AFU_ORTHOLOGUE AFUA_2G14860)-RELATED"/>
    <property type="match status" value="1"/>
</dbReference>
<sequence length="446" mass="45779">MTTYAPPSDATQVRGRRTRSLTAALAGSLAAGAAAALALALVVFPGATESVVTGSLLLGFAAGWAVLVAAARRTGRPQPWARVPAAVMAVTGAGLVVLSPGAGAMAQLSWVWPPVLMALAAWTWIRGRRHLTRPARWLLAPAVTVLVAIAAGGVVAGVHESRIRDAYPAPGSLITVAGHRLHLDCRGTDAPTVVLLNGLGEFSGSWARVVEQLGDATRVCAYDRAGQGWSDEASEPQDGVAAAADLHTLLDRAGEAGPYVLVGHSTGGPYALTYAAQYPGEVAGMVLLDSSSPRQLTAMPDYPVQYALMRRGLALVPTLARIGLGPVLTPTSGLSGAAAEFARALGSTVRAKRTARDELTMVPSVFEQADQLTTLDDRPLAVVTASENLTTPGWPGEQERLAQLSSDSTHTTAVTTHQGLLEDAPGATASAAAISAVVQAVAAAAP</sequence>
<dbReference type="Proteomes" id="UP000616839">
    <property type="component" value="Unassembled WGS sequence"/>
</dbReference>
<feature type="transmembrane region" description="Helical" evidence="1">
    <location>
        <begin position="83"/>
        <end position="102"/>
    </location>
</feature>
<keyword evidence="1" id="KW-0812">Transmembrane</keyword>
<evidence type="ECO:0000313" key="3">
    <source>
        <dbReference type="EMBL" id="MBD8870605.1"/>
    </source>
</evidence>
<organism evidence="3 4">
    <name type="scientific">Nocardioides donggukensis</name>
    <dbReference type="NCBI Taxonomy" id="2774019"/>
    <lineage>
        <taxon>Bacteria</taxon>
        <taxon>Bacillati</taxon>
        <taxon>Actinomycetota</taxon>
        <taxon>Actinomycetes</taxon>
        <taxon>Propionibacteriales</taxon>
        <taxon>Nocardioidaceae</taxon>
        <taxon>Nocardioides</taxon>
    </lineage>
</organism>
<dbReference type="GO" id="GO:0016020">
    <property type="term" value="C:membrane"/>
    <property type="evidence" value="ECO:0007669"/>
    <property type="project" value="TreeGrafter"/>
</dbReference>
<dbReference type="GO" id="GO:0016787">
    <property type="term" value="F:hydrolase activity"/>
    <property type="evidence" value="ECO:0007669"/>
    <property type="project" value="UniProtKB-KW"/>
</dbReference>
<dbReference type="AlphaFoldDB" id="A0A927K7I3"/>
<evidence type="ECO:0000313" key="4">
    <source>
        <dbReference type="Proteomes" id="UP000616839"/>
    </source>
</evidence>
<dbReference type="PANTHER" id="PTHR43798">
    <property type="entry name" value="MONOACYLGLYCEROL LIPASE"/>
    <property type="match status" value="1"/>
</dbReference>
<keyword evidence="4" id="KW-1185">Reference proteome</keyword>
<reference evidence="3" key="1">
    <citation type="submission" date="2020-09" db="EMBL/GenBank/DDBJ databases">
        <title>Nocardioides sp. strain MJB4 16S ribosomal RNA gene Genome sequencing and assembly.</title>
        <authorList>
            <person name="Kim I."/>
        </authorList>
    </citation>
    <scope>NUCLEOTIDE SEQUENCE</scope>
    <source>
        <strain evidence="3">MJB4</strain>
    </source>
</reference>
<protein>
    <submittedName>
        <fullName evidence="3">Alpha/beta fold hydrolase</fullName>
    </submittedName>
</protein>
<feature type="transmembrane region" description="Helical" evidence="1">
    <location>
        <begin position="21"/>
        <end position="44"/>
    </location>
</feature>
<dbReference type="RefSeq" id="WP_192143887.1">
    <property type="nucleotide sequence ID" value="NZ_JACYXZ010000003.1"/>
</dbReference>
<evidence type="ECO:0000256" key="1">
    <source>
        <dbReference type="SAM" id="Phobius"/>
    </source>
</evidence>
<dbReference type="Gene3D" id="3.40.50.1820">
    <property type="entry name" value="alpha/beta hydrolase"/>
    <property type="match status" value="1"/>
</dbReference>
<dbReference type="PRINTS" id="PR00111">
    <property type="entry name" value="ABHYDROLASE"/>
</dbReference>
<name>A0A927K7I3_9ACTN</name>
<feature type="transmembrane region" description="Helical" evidence="1">
    <location>
        <begin position="50"/>
        <end position="71"/>
    </location>
</feature>
<dbReference type="SUPFAM" id="SSF53474">
    <property type="entry name" value="alpha/beta-Hydrolases"/>
    <property type="match status" value="1"/>
</dbReference>
<dbReference type="Pfam" id="PF00561">
    <property type="entry name" value="Abhydrolase_1"/>
    <property type="match status" value="1"/>
</dbReference>
<keyword evidence="1" id="KW-0472">Membrane</keyword>
<keyword evidence="1" id="KW-1133">Transmembrane helix</keyword>
<accession>A0A927K7I3</accession>